<name>G4TKF5_SERID</name>
<feature type="compositionally biased region" description="Polar residues" evidence="1">
    <location>
        <begin position="114"/>
        <end position="130"/>
    </location>
</feature>
<dbReference type="Proteomes" id="UP000007148">
    <property type="component" value="Unassembled WGS sequence"/>
</dbReference>
<feature type="region of interest" description="Disordered" evidence="1">
    <location>
        <begin position="262"/>
        <end position="289"/>
    </location>
</feature>
<accession>G4TKF5</accession>
<dbReference type="HOGENOM" id="CLU_756741_0_0_1"/>
<organism evidence="2 3">
    <name type="scientific">Serendipita indica (strain DSM 11827)</name>
    <name type="common">Root endophyte fungus</name>
    <name type="synonym">Piriformospora indica</name>
    <dbReference type="NCBI Taxonomy" id="1109443"/>
    <lineage>
        <taxon>Eukaryota</taxon>
        <taxon>Fungi</taxon>
        <taxon>Dikarya</taxon>
        <taxon>Basidiomycota</taxon>
        <taxon>Agaricomycotina</taxon>
        <taxon>Agaricomycetes</taxon>
        <taxon>Sebacinales</taxon>
        <taxon>Serendipitaceae</taxon>
        <taxon>Serendipita</taxon>
    </lineage>
</organism>
<dbReference type="AlphaFoldDB" id="G4TKF5"/>
<feature type="compositionally biased region" description="Polar residues" evidence="1">
    <location>
        <begin position="183"/>
        <end position="195"/>
    </location>
</feature>
<sequence>MDSRTASERTFSLSQLPIGFDNPHKAAQDGSRRTSSASTASSMPRTPSSIAWDRFDVFSPVAEPQAFEASEYGSETSSLLTISPDTPLKRDSLPTIIHDGPQRTGYAMRENPRRSQSITLSSMETQQNRLSRAATMHTVPGVRPWPMPPPSSSTDTTAPRLSPLQDQNEEDVDAGDRSHGTDSDSLGESGDSANHLQRRRHIRRPTREKKDLPRPLPPLPASNLAHSQSTAGRFMTTPFAVSAGEQEPPLGDARRRSRTLNSLSGIRSLPVPNAQTQSNPSSSKSIPNKSAGKLVPVILPLKLHTLELRSSPSEAAGVLTKTPNRPSNNCALARSFMAPPMPADAAAAIDWDLVDDALGIDDDIVS</sequence>
<evidence type="ECO:0000313" key="3">
    <source>
        <dbReference type="Proteomes" id="UP000007148"/>
    </source>
</evidence>
<feature type="compositionally biased region" description="Polar residues" evidence="1">
    <location>
        <begin position="73"/>
        <end position="84"/>
    </location>
</feature>
<dbReference type="EMBL" id="CAFZ01000135">
    <property type="protein sequence ID" value="CCA71798.1"/>
    <property type="molecule type" value="Genomic_DNA"/>
</dbReference>
<feature type="compositionally biased region" description="Low complexity" evidence="1">
    <location>
        <begin position="33"/>
        <end position="49"/>
    </location>
</feature>
<keyword evidence="3" id="KW-1185">Reference proteome</keyword>
<proteinExistence type="predicted"/>
<comment type="caution">
    <text evidence="2">The sequence shown here is derived from an EMBL/GenBank/DDBJ whole genome shotgun (WGS) entry which is preliminary data.</text>
</comment>
<evidence type="ECO:0000313" key="2">
    <source>
        <dbReference type="EMBL" id="CCA71798.1"/>
    </source>
</evidence>
<evidence type="ECO:0000256" key="1">
    <source>
        <dbReference type="SAM" id="MobiDB-lite"/>
    </source>
</evidence>
<dbReference type="InParanoid" id="G4TKF5"/>
<feature type="region of interest" description="Disordered" evidence="1">
    <location>
        <begin position="1"/>
        <end position="49"/>
    </location>
</feature>
<reference evidence="2 3" key="1">
    <citation type="journal article" date="2011" name="PLoS Pathog.">
        <title>Endophytic Life Strategies Decoded by Genome and Transcriptome Analyses of the Mutualistic Root Symbiont Piriformospora indica.</title>
        <authorList>
            <person name="Zuccaro A."/>
            <person name="Lahrmann U."/>
            <person name="Guldener U."/>
            <person name="Langen G."/>
            <person name="Pfiffi S."/>
            <person name="Biedenkopf D."/>
            <person name="Wong P."/>
            <person name="Samans B."/>
            <person name="Grimm C."/>
            <person name="Basiewicz M."/>
            <person name="Murat C."/>
            <person name="Martin F."/>
            <person name="Kogel K.H."/>
        </authorList>
    </citation>
    <scope>NUCLEOTIDE SEQUENCE [LARGE SCALE GENOMIC DNA]</scope>
    <source>
        <strain evidence="2 3">DSM 11827</strain>
    </source>
</reference>
<feature type="compositionally biased region" description="Basic and acidic residues" evidence="1">
    <location>
        <begin position="22"/>
        <end position="32"/>
    </location>
</feature>
<feature type="compositionally biased region" description="Basic residues" evidence="1">
    <location>
        <begin position="196"/>
        <end position="207"/>
    </location>
</feature>
<gene>
    <name evidence="2" type="ORF">PIIN_05733</name>
</gene>
<feature type="compositionally biased region" description="Low complexity" evidence="1">
    <location>
        <begin position="278"/>
        <end position="289"/>
    </location>
</feature>
<dbReference type="OrthoDB" id="3217232at2759"/>
<protein>
    <submittedName>
        <fullName evidence="2">Uncharacterized protein</fullName>
    </submittedName>
</protein>
<feature type="region of interest" description="Disordered" evidence="1">
    <location>
        <begin position="68"/>
        <end position="227"/>
    </location>
</feature>